<feature type="region of interest" description="Disordered" evidence="1">
    <location>
        <begin position="1"/>
        <end position="20"/>
    </location>
</feature>
<name>A0ABV6E747_9ACTN</name>
<dbReference type="RefSeq" id="WP_378520606.1">
    <property type="nucleotide sequence ID" value="NZ_CBCSDI010000001.1"/>
</dbReference>
<sequence>MSREATLRATAESGDTVDDPSEDALFMMFEDIEAGHGTFLIVESLVDQSGQTYAQSSRNDDGTYVVEHRDGRPDRHFGTTVADMRIAHGLVTGWAFNLPEWDKSATWTPISI</sequence>
<accession>A0ABV6E747</accession>
<comment type="caution">
    <text evidence="2">The sequence shown here is derived from an EMBL/GenBank/DDBJ whole genome shotgun (WGS) entry which is preliminary data.</text>
</comment>
<gene>
    <name evidence="2" type="ORF">ACFFJG_20255</name>
</gene>
<evidence type="ECO:0000256" key="1">
    <source>
        <dbReference type="SAM" id="MobiDB-lite"/>
    </source>
</evidence>
<proteinExistence type="predicted"/>
<dbReference type="EMBL" id="JBHLXH010000003">
    <property type="protein sequence ID" value="MFC0224830.1"/>
    <property type="molecule type" value="Genomic_DNA"/>
</dbReference>
<dbReference type="Proteomes" id="UP001589698">
    <property type="component" value="Unassembled WGS sequence"/>
</dbReference>
<organism evidence="2 3">
    <name type="scientific">Nocardioides zeicaulis</name>
    <dbReference type="NCBI Taxonomy" id="1776857"/>
    <lineage>
        <taxon>Bacteria</taxon>
        <taxon>Bacillati</taxon>
        <taxon>Actinomycetota</taxon>
        <taxon>Actinomycetes</taxon>
        <taxon>Propionibacteriales</taxon>
        <taxon>Nocardioidaceae</taxon>
        <taxon>Nocardioides</taxon>
    </lineage>
</organism>
<protein>
    <submittedName>
        <fullName evidence="2">Uncharacterized protein</fullName>
    </submittedName>
</protein>
<keyword evidence="3" id="KW-1185">Reference proteome</keyword>
<evidence type="ECO:0000313" key="3">
    <source>
        <dbReference type="Proteomes" id="UP001589698"/>
    </source>
</evidence>
<reference evidence="2 3" key="1">
    <citation type="submission" date="2024-09" db="EMBL/GenBank/DDBJ databases">
        <authorList>
            <person name="Sun Q."/>
            <person name="Mori K."/>
        </authorList>
    </citation>
    <scope>NUCLEOTIDE SEQUENCE [LARGE SCALE GENOMIC DNA]</scope>
    <source>
        <strain evidence="2 3">CCM 8654</strain>
    </source>
</reference>
<evidence type="ECO:0000313" key="2">
    <source>
        <dbReference type="EMBL" id="MFC0224830.1"/>
    </source>
</evidence>